<gene>
    <name evidence="2" type="primary">dnaC</name>
    <name evidence="2" type="ORF">IWT25_02324</name>
</gene>
<dbReference type="AlphaFoldDB" id="A0A1Z5IZB2"/>
<dbReference type="Pfam" id="PF01695">
    <property type="entry name" value="IstB_IS21"/>
    <property type="match status" value="1"/>
</dbReference>
<proteinExistence type="predicted"/>
<name>A0A1Z5IZB2_9LACO</name>
<dbReference type="PANTHER" id="PTHR30050:SF4">
    <property type="entry name" value="ATP-BINDING PROTEIN RV3427C IN INSERTION SEQUENCE-RELATED"/>
    <property type="match status" value="1"/>
</dbReference>
<accession>A0A1Z5IZB2</accession>
<dbReference type="SUPFAM" id="SSF52540">
    <property type="entry name" value="P-loop containing nucleoside triphosphate hydrolases"/>
    <property type="match status" value="1"/>
</dbReference>
<evidence type="ECO:0000259" key="1">
    <source>
        <dbReference type="Pfam" id="PF01695"/>
    </source>
</evidence>
<reference evidence="2 3" key="1">
    <citation type="submission" date="2015-11" db="EMBL/GenBank/DDBJ databases">
        <title>Draft genome sequences of new species of the genus Lactobacillus isolated from orchardgrass silage.</title>
        <authorList>
            <person name="Tohno M."/>
            <person name="Tanizawa Y."/>
            <person name="Arita M."/>
        </authorList>
    </citation>
    <scope>NUCLEOTIDE SEQUENCE [LARGE SCALE GENOMIC DNA]</scope>
    <source>
        <strain evidence="2 3">IWT25</strain>
    </source>
</reference>
<dbReference type="GO" id="GO:0006260">
    <property type="term" value="P:DNA replication"/>
    <property type="evidence" value="ECO:0007669"/>
    <property type="project" value="TreeGrafter"/>
</dbReference>
<dbReference type="InterPro" id="IPR027417">
    <property type="entry name" value="P-loop_NTPase"/>
</dbReference>
<sequence length="275" mass="31502">MVELNSDFQAMLPGKVKETDELCPIHHIPLVEMSWSNAKPFCVKCRQHQMEQEEREKVEQLQKKLYWRRTKQVLTKDSIFSDPDLKPATFANFKPSSPESEKNLKLARHWAGEYLNPDNAFNVILTGLPGRGKSHLALSMLKAVNDNGQRPMSCLFVSVNDLFRLIRDSFNFPDSRYTEENMVNLLGNVDLLVLDDLGSEASFKRATSEASEFVQRTLFGILDQRQRTIITTNLTSKQLAAIYNPKIISRLEKNIRGHIISFTAATPDSRERIEF</sequence>
<dbReference type="InterPro" id="IPR002611">
    <property type="entry name" value="IstB_ATP-bd"/>
</dbReference>
<dbReference type="Gene3D" id="3.40.50.300">
    <property type="entry name" value="P-loop containing nucleotide triphosphate hydrolases"/>
    <property type="match status" value="1"/>
</dbReference>
<dbReference type="EMBL" id="BCMI01000031">
    <property type="protein sequence ID" value="GAX06976.1"/>
    <property type="molecule type" value="Genomic_DNA"/>
</dbReference>
<dbReference type="PANTHER" id="PTHR30050">
    <property type="entry name" value="CHROMOSOMAL REPLICATION INITIATOR PROTEIN DNAA"/>
    <property type="match status" value="1"/>
</dbReference>
<feature type="domain" description="IstB-like ATP-binding" evidence="1">
    <location>
        <begin position="118"/>
        <end position="243"/>
    </location>
</feature>
<protein>
    <submittedName>
        <fullName evidence="2">DNA replication protein</fullName>
    </submittedName>
</protein>
<dbReference type="RefSeq" id="WP_225356397.1">
    <property type="nucleotide sequence ID" value="NZ_BCMI01000031.1"/>
</dbReference>
<dbReference type="Proteomes" id="UP000198414">
    <property type="component" value="Unassembled WGS sequence"/>
</dbReference>
<evidence type="ECO:0000313" key="3">
    <source>
        <dbReference type="Proteomes" id="UP000198414"/>
    </source>
</evidence>
<evidence type="ECO:0000313" key="2">
    <source>
        <dbReference type="EMBL" id="GAX06976.1"/>
    </source>
</evidence>
<organism evidence="2 3">
    <name type="scientific">Secundilactobacillus pentosiphilus</name>
    <dbReference type="NCBI Taxonomy" id="1714682"/>
    <lineage>
        <taxon>Bacteria</taxon>
        <taxon>Bacillati</taxon>
        <taxon>Bacillota</taxon>
        <taxon>Bacilli</taxon>
        <taxon>Lactobacillales</taxon>
        <taxon>Lactobacillaceae</taxon>
        <taxon>Secundilactobacillus</taxon>
    </lineage>
</organism>
<dbReference type="GO" id="GO:0005524">
    <property type="term" value="F:ATP binding"/>
    <property type="evidence" value="ECO:0007669"/>
    <property type="project" value="InterPro"/>
</dbReference>
<comment type="caution">
    <text evidence="2">The sequence shown here is derived from an EMBL/GenBank/DDBJ whole genome shotgun (WGS) entry which is preliminary data.</text>
</comment>